<name>A0AAD2C405_9RALS</name>
<proteinExistence type="predicted"/>
<accession>A0AAD2C405</accession>
<gene>
    <name evidence="2" type="ORF">R77564_04520</name>
    <name evidence="1" type="ORF">R77567_03707</name>
</gene>
<organism evidence="1 4">
    <name type="scientific">Ralstonia flatus</name>
    <dbReference type="NCBI Taxonomy" id="3058601"/>
    <lineage>
        <taxon>Bacteria</taxon>
        <taxon>Pseudomonadati</taxon>
        <taxon>Pseudomonadota</taxon>
        <taxon>Betaproteobacteria</taxon>
        <taxon>Burkholderiales</taxon>
        <taxon>Burkholderiaceae</taxon>
        <taxon>Ralstonia</taxon>
    </lineage>
</organism>
<evidence type="ECO:0000313" key="4">
    <source>
        <dbReference type="Proteomes" id="UP001190491"/>
    </source>
</evidence>
<comment type="caution">
    <text evidence="1">The sequence shown here is derived from an EMBL/GenBank/DDBJ whole genome shotgun (WGS) entry which is preliminary data.</text>
</comment>
<evidence type="ECO:0000313" key="3">
    <source>
        <dbReference type="Proteomes" id="UP001189792"/>
    </source>
</evidence>
<evidence type="ECO:0000313" key="2">
    <source>
        <dbReference type="EMBL" id="CAJ0901019.1"/>
    </source>
</evidence>
<dbReference type="EMBL" id="CAUDKO010000008">
    <property type="protein sequence ID" value="CAJ0884881.1"/>
    <property type="molecule type" value="Genomic_DNA"/>
</dbReference>
<dbReference type="EMBL" id="CAUDLI010000012">
    <property type="protein sequence ID" value="CAJ0901019.1"/>
    <property type="molecule type" value="Genomic_DNA"/>
</dbReference>
<dbReference type="Proteomes" id="UP001189792">
    <property type="component" value="Unassembled WGS sequence"/>
</dbReference>
<keyword evidence="3" id="KW-1185">Reference proteome</keyword>
<dbReference type="AlphaFoldDB" id="A0AAD2C405"/>
<sequence length="48" mass="5317">MFDIAAMRWLSACGVSSAKPRVAQPIGVYRNRWAPSRNTAQPMVLGVR</sequence>
<reference evidence="1 3" key="1">
    <citation type="submission" date="2023-07" db="EMBL/GenBank/DDBJ databases">
        <authorList>
            <person name="Peeters C."/>
        </authorList>
    </citation>
    <scope>NUCLEOTIDE SEQUENCE</scope>
    <source>
        <strain evidence="2 3">LMG 32965</strain>
        <strain evidence="1">R-77567</strain>
    </source>
</reference>
<evidence type="ECO:0000313" key="1">
    <source>
        <dbReference type="EMBL" id="CAJ0884881.1"/>
    </source>
</evidence>
<dbReference type="Proteomes" id="UP001190491">
    <property type="component" value="Unassembled WGS sequence"/>
</dbReference>
<protein>
    <submittedName>
        <fullName evidence="1">Uncharacterized protein</fullName>
    </submittedName>
</protein>